<dbReference type="Gene3D" id="1.10.238.10">
    <property type="entry name" value="EF-hand"/>
    <property type="match status" value="2"/>
</dbReference>
<dbReference type="InterPro" id="IPR011992">
    <property type="entry name" value="EF-hand-dom_pair"/>
</dbReference>
<dbReference type="CDD" id="cd00051">
    <property type="entry name" value="EFh"/>
    <property type="match status" value="2"/>
</dbReference>
<reference evidence="4 5" key="1">
    <citation type="journal article" date="2024" name="G3 (Bethesda)">
        <title>Genome assembly of Hibiscus sabdariffa L. provides insights into metabolisms of medicinal natural products.</title>
        <authorList>
            <person name="Kim T."/>
        </authorList>
    </citation>
    <scope>NUCLEOTIDE SEQUENCE [LARGE SCALE GENOMIC DNA]</scope>
    <source>
        <strain evidence="4">TK-2024</strain>
        <tissue evidence="4">Old leaves</tissue>
    </source>
</reference>
<sequence length="168" mass="18461">MCTSDKNIIPSEKAGSASAFRSAFEVLDRDGDGKISREDLKRFFEAALYFPNGTSDDDDEMIEAMISLADSNNDGFVEYDEFERVSGLSESKQAALSSCFEVLGDAFKVMDKDGDGRLSYEDLKKHMKWAGLSAEDEDIKAMIGFGDENEGVSFDALLKILVVDFAAC</sequence>
<dbReference type="PANTHER" id="PTHR23050">
    <property type="entry name" value="CALCIUM BINDING PROTEIN"/>
    <property type="match status" value="1"/>
</dbReference>
<dbReference type="Pfam" id="PF00036">
    <property type="entry name" value="EF-hand_1"/>
    <property type="match status" value="1"/>
</dbReference>
<feature type="domain" description="EF-hand" evidence="3">
    <location>
        <begin position="15"/>
        <end position="50"/>
    </location>
</feature>
<keyword evidence="5" id="KW-1185">Reference proteome</keyword>
<gene>
    <name evidence="4" type="ORF">V6N11_065862</name>
</gene>
<dbReference type="PROSITE" id="PS00018">
    <property type="entry name" value="EF_HAND_1"/>
    <property type="match status" value="3"/>
</dbReference>
<accession>A0ABR2PIK8</accession>
<dbReference type="Proteomes" id="UP001396334">
    <property type="component" value="Unassembled WGS sequence"/>
</dbReference>
<feature type="domain" description="EF-hand" evidence="3">
    <location>
        <begin position="57"/>
        <end position="92"/>
    </location>
</feature>
<evidence type="ECO:0000259" key="3">
    <source>
        <dbReference type="PROSITE" id="PS50222"/>
    </source>
</evidence>
<organism evidence="4 5">
    <name type="scientific">Hibiscus sabdariffa</name>
    <name type="common">roselle</name>
    <dbReference type="NCBI Taxonomy" id="183260"/>
    <lineage>
        <taxon>Eukaryota</taxon>
        <taxon>Viridiplantae</taxon>
        <taxon>Streptophyta</taxon>
        <taxon>Embryophyta</taxon>
        <taxon>Tracheophyta</taxon>
        <taxon>Spermatophyta</taxon>
        <taxon>Magnoliopsida</taxon>
        <taxon>eudicotyledons</taxon>
        <taxon>Gunneridae</taxon>
        <taxon>Pentapetalae</taxon>
        <taxon>rosids</taxon>
        <taxon>malvids</taxon>
        <taxon>Malvales</taxon>
        <taxon>Malvaceae</taxon>
        <taxon>Malvoideae</taxon>
        <taxon>Hibiscus</taxon>
    </lineage>
</organism>
<dbReference type="InterPro" id="IPR050145">
    <property type="entry name" value="Centrin_CML-like"/>
</dbReference>
<dbReference type="InterPro" id="IPR018247">
    <property type="entry name" value="EF_Hand_1_Ca_BS"/>
</dbReference>
<proteinExistence type="predicted"/>
<dbReference type="SMART" id="SM00054">
    <property type="entry name" value="EFh"/>
    <property type="match status" value="3"/>
</dbReference>
<dbReference type="PROSITE" id="PS50222">
    <property type="entry name" value="EF_HAND_2"/>
    <property type="match status" value="3"/>
</dbReference>
<dbReference type="Pfam" id="PF13499">
    <property type="entry name" value="EF-hand_7"/>
    <property type="match status" value="1"/>
</dbReference>
<keyword evidence="2" id="KW-0106">Calcium</keyword>
<evidence type="ECO:0000313" key="4">
    <source>
        <dbReference type="EMBL" id="KAK8988266.1"/>
    </source>
</evidence>
<comment type="caution">
    <text evidence="4">The sequence shown here is derived from an EMBL/GenBank/DDBJ whole genome shotgun (WGS) entry which is preliminary data.</text>
</comment>
<keyword evidence="1" id="KW-0677">Repeat</keyword>
<dbReference type="InterPro" id="IPR002048">
    <property type="entry name" value="EF_hand_dom"/>
</dbReference>
<dbReference type="EMBL" id="JBBPBN010000059">
    <property type="protein sequence ID" value="KAK8988266.1"/>
    <property type="molecule type" value="Genomic_DNA"/>
</dbReference>
<evidence type="ECO:0000256" key="1">
    <source>
        <dbReference type="ARBA" id="ARBA00022737"/>
    </source>
</evidence>
<evidence type="ECO:0000313" key="5">
    <source>
        <dbReference type="Proteomes" id="UP001396334"/>
    </source>
</evidence>
<protein>
    <recommendedName>
        <fullName evidence="3">EF-hand domain-containing protein</fullName>
    </recommendedName>
</protein>
<name>A0ABR2PIK8_9ROSI</name>
<evidence type="ECO:0000256" key="2">
    <source>
        <dbReference type="ARBA" id="ARBA00022837"/>
    </source>
</evidence>
<dbReference type="SUPFAM" id="SSF47473">
    <property type="entry name" value="EF-hand"/>
    <property type="match status" value="1"/>
</dbReference>
<feature type="domain" description="EF-hand" evidence="3">
    <location>
        <begin position="98"/>
        <end position="133"/>
    </location>
</feature>